<keyword evidence="2" id="KW-0378">Hydrolase</keyword>
<dbReference type="Pfam" id="PF03641">
    <property type="entry name" value="Lysine_decarbox"/>
    <property type="match status" value="1"/>
</dbReference>
<dbReference type="PANTHER" id="PTHR31223:SF70">
    <property type="entry name" value="LOG FAMILY PROTEIN YJL055W"/>
    <property type="match status" value="1"/>
</dbReference>
<keyword evidence="4" id="KW-1185">Reference proteome</keyword>
<dbReference type="NCBIfam" id="TIGR00730">
    <property type="entry name" value="Rossman fold protein, TIGR00730 family"/>
    <property type="match status" value="1"/>
</dbReference>
<evidence type="ECO:0000256" key="2">
    <source>
        <dbReference type="RuleBase" id="RU363015"/>
    </source>
</evidence>
<dbReference type="EC" id="3.2.2.n1" evidence="2"/>
<protein>
    <recommendedName>
        <fullName evidence="2">Cytokinin riboside 5'-monophosphate phosphoribohydrolase</fullName>
        <ecNumber evidence="2">3.2.2.n1</ecNumber>
    </recommendedName>
</protein>
<keyword evidence="2" id="KW-0203">Cytokinin biosynthesis</keyword>
<comment type="similarity">
    <text evidence="1 2">Belongs to the LOG family.</text>
</comment>
<reference evidence="3 4" key="1">
    <citation type="submission" date="2023-07" db="EMBL/GenBank/DDBJ databases">
        <title>Genomic Encyclopedia of Type Strains, Phase IV (KMG-IV): sequencing the most valuable type-strain genomes for metagenomic binning, comparative biology and taxonomic classification.</title>
        <authorList>
            <person name="Goeker M."/>
        </authorList>
    </citation>
    <scope>NUCLEOTIDE SEQUENCE [LARGE SCALE GENOMIC DNA]</scope>
    <source>
        <strain evidence="3 4">DSM 29005</strain>
    </source>
</reference>
<organism evidence="3 4">
    <name type="scientific">Metabacillus malikii</name>
    <dbReference type="NCBI Taxonomy" id="1504265"/>
    <lineage>
        <taxon>Bacteria</taxon>
        <taxon>Bacillati</taxon>
        <taxon>Bacillota</taxon>
        <taxon>Bacilli</taxon>
        <taxon>Bacillales</taxon>
        <taxon>Bacillaceae</taxon>
        <taxon>Metabacillus</taxon>
    </lineage>
</organism>
<dbReference type="EMBL" id="JAUSUD010000021">
    <property type="protein sequence ID" value="MDQ0232483.1"/>
    <property type="molecule type" value="Genomic_DNA"/>
</dbReference>
<name>A0ABT9ZJL7_9BACI</name>
<dbReference type="Proteomes" id="UP001234495">
    <property type="component" value="Unassembled WGS sequence"/>
</dbReference>
<dbReference type="SUPFAM" id="SSF102405">
    <property type="entry name" value="MCP/YpsA-like"/>
    <property type="match status" value="1"/>
</dbReference>
<evidence type="ECO:0000256" key="1">
    <source>
        <dbReference type="ARBA" id="ARBA00006763"/>
    </source>
</evidence>
<gene>
    <name evidence="3" type="ORF">J2S19_003794</name>
</gene>
<evidence type="ECO:0000313" key="4">
    <source>
        <dbReference type="Proteomes" id="UP001234495"/>
    </source>
</evidence>
<sequence>MGAIATATLEAGGKVIGVMPNTLMNRELAHTELTELIVVETMHERKAKMSELSDGFIALPGGLGTMEEFFEIFTWAQIGEHQKPIGLLNTNHFYDKLLDFLNHMIQEQFLMDEQYSMIIVEQNPIKLLQRCKKFIPVHQPKWMNPQA</sequence>
<dbReference type="Gene3D" id="3.40.50.450">
    <property type="match status" value="1"/>
</dbReference>
<proteinExistence type="inferred from homology"/>
<accession>A0ABT9ZJL7</accession>
<dbReference type="InterPro" id="IPR005269">
    <property type="entry name" value="LOG"/>
</dbReference>
<dbReference type="InterPro" id="IPR031100">
    <property type="entry name" value="LOG_fam"/>
</dbReference>
<comment type="caution">
    <text evidence="3">The sequence shown here is derived from an EMBL/GenBank/DDBJ whole genome shotgun (WGS) entry which is preliminary data.</text>
</comment>
<dbReference type="PANTHER" id="PTHR31223">
    <property type="entry name" value="LOG FAMILY PROTEIN YJL055W"/>
    <property type="match status" value="1"/>
</dbReference>
<evidence type="ECO:0000313" key="3">
    <source>
        <dbReference type="EMBL" id="MDQ0232483.1"/>
    </source>
</evidence>